<dbReference type="InterPro" id="IPR013786">
    <property type="entry name" value="AcylCoA_DH/ox_N"/>
</dbReference>
<dbReference type="InterPro" id="IPR052166">
    <property type="entry name" value="Diverse_Acyl-CoA_DH"/>
</dbReference>
<evidence type="ECO:0000259" key="8">
    <source>
        <dbReference type="Pfam" id="PF02770"/>
    </source>
</evidence>
<dbReference type="PANTHER" id="PTHR42803">
    <property type="entry name" value="ACYL-COA DEHYDROGENASE"/>
    <property type="match status" value="1"/>
</dbReference>
<feature type="domain" description="Acyl-CoA dehydrogenase/oxidase N-terminal" evidence="9">
    <location>
        <begin position="41"/>
        <end position="158"/>
    </location>
</feature>
<keyword evidence="12" id="KW-1185">Reference proteome</keyword>
<dbReference type="EMBL" id="JAZHBO010000002">
    <property type="protein sequence ID" value="MEF2156383.1"/>
    <property type="molecule type" value="Genomic_DNA"/>
</dbReference>
<dbReference type="InterPro" id="IPR037069">
    <property type="entry name" value="AcylCoA_DH/ox_N_sf"/>
</dbReference>
<feature type="domain" description="Acyl-CoA dehydrogenase/oxidase C-terminal" evidence="7">
    <location>
        <begin position="283"/>
        <end position="451"/>
    </location>
</feature>
<evidence type="ECO:0000259" key="7">
    <source>
        <dbReference type="Pfam" id="PF00441"/>
    </source>
</evidence>
<protein>
    <submittedName>
        <fullName evidence="11">Acyl-CoA dehydrogenase C-terminal domain-containing protein</fullName>
    </submittedName>
</protein>
<reference evidence="11 12" key="1">
    <citation type="submission" date="2024-01" db="EMBL/GenBank/DDBJ databases">
        <title>Novel species of the genus Luteimonas isolated from rivers.</title>
        <authorList>
            <person name="Lu H."/>
        </authorList>
    </citation>
    <scope>NUCLEOTIDE SEQUENCE [LARGE SCALE GENOMIC DNA]</scope>
    <source>
        <strain evidence="11 12">FXH3W</strain>
    </source>
</reference>
<feature type="domain" description="Acyl-CoA oxidase/dehydrogenase middle" evidence="8">
    <location>
        <begin position="164"/>
        <end position="273"/>
    </location>
</feature>
<dbReference type="Pfam" id="PF02771">
    <property type="entry name" value="Acyl-CoA_dh_N"/>
    <property type="match status" value="1"/>
</dbReference>
<evidence type="ECO:0000256" key="2">
    <source>
        <dbReference type="ARBA" id="ARBA00009347"/>
    </source>
</evidence>
<dbReference type="SUPFAM" id="SSF47203">
    <property type="entry name" value="Acyl-CoA dehydrogenase C-terminal domain-like"/>
    <property type="match status" value="1"/>
</dbReference>
<evidence type="ECO:0000256" key="5">
    <source>
        <dbReference type="ARBA" id="ARBA00023002"/>
    </source>
</evidence>
<keyword evidence="4 6" id="KW-0274">FAD</keyword>
<accession>A0ABU7V251</accession>
<dbReference type="InterPro" id="IPR006091">
    <property type="entry name" value="Acyl-CoA_Oxase/DH_mid-dom"/>
</dbReference>
<comment type="similarity">
    <text evidence="2 6">Belongs to the acyl-CoA dehydrogenase family.</text>
</comment>
<evidence type="ECO:0000313" key="11">
    <source>
        <dbReference type="EMBL" id="MEF2156383.1"/>
    </source>
</evidence>
<evidence type="ECO:0000256" key="3">
    <source>
        <dbReference type="ARBA" id="ARBA00022630"/>
    </source>
</evidence>
<gene>
    <name evidence="11" type="ORF">V3390_09135</name>
</gene>
<dbReference type="RefSeq" id="WP_331704175.1">
    <property type="nucleotide sequence ID" value="NZ_JAZHBO010000002.1"/>
</dbReference>
<dbReference type="InterPro" id="IPR009100">
    <property type="entry name" value="AcylCoA_DH/oxidase_NM_dom_sf"/>
</dbReference>
<dbReference type="Proteomes" id="UP001356170">
    <property type="component" value="Unassembled WGS sequence"/>
</dbReference>
<proteinExistence type="inferred from homology"/>
<keyword evidence="5 6" id="KW-0560">Oxidoreductase</keyword>
<dbReference type="Gene3D" id="1.20.140.10">
    <property type="entry name" value="Butyryl-CoA Dehydrogenase, subunit A, domain 3"/>
    <property type="match status" value="1"/>
</dbReference>
<feature type="domain" description="Acetyl-CoA dehydrogenase-like C-terminal" evidence="10">
    <location>
        <begin position="474"/>
        <end position="592"/>
    </location>
</feature>
<dbReference type="PANTHER" id="PTHR42803:SF1">
    <property type="entry name" value="BROAD-SPECIFICITY LINEAR ACYL-COA DEHYDROGENASE FADE5"/>
    <property type="match status" value="1"/>
</dbReference>
<dbReference type="InterPro" id="IPR046373">
    <property type="entry name" value="Acyl-CoA_Oxase/DH_mid-dom_sf"/>
</dbReference>
<name>A0ABU7V251_9GAMM</name>
<evidence type="ECO:0000259" key="10">
    <source>
        <dbReference type="Pfam" id="PF12806"/>
    </source>
</evidence>
<dbReference type="Pfam" id="PF00441">
    <property type="entry name" value="Acyl-CoA_dh_1"/>
    <property type="match status" value="1"/>
</dbReference>
<evidence type="ECO:0000259" key="9">
    <source>
        <dbReference type="Pfam" id="PF02771"/>
    </source>
</evidence>
<dbReference type="Gene3D" id="1.10.540.10">
    <property type="entry name" value="Acyl-CoA dehydrogenase/oxidase, N-terminal domain"/>
    <property type="match status" value="1"/>
</dbReference>
<dbReference type="Pfam" id="PF02770">
    <property type="entry name" value="Acyl-CoA_dh_M"/>
    <property type="match status" value="1"/>
</dbReference>
<organism evidence="11 12">
    <name type="scientific">Aquilutibacter rugosus</name>
    <dbReference type="NCBI Taxonomy" id="3115820"/>
    <lineage>
        <taxon>Bacteria</taxon>
        <taxon>Pseudomonadati</taxon>
        <taxon>Pseudomonadota</taxon>
        <taxon>Gammaproteobacteria</taxon>
        <taxon>Lysobacterales</taxon>
        <taxon>Lysobacteraceae</taxon>
        <taxon>Aquilutibacter</taxon>
    </lineage>
</organism>
<sequence length="598" mass="64537">MSTYRVNLKDMQFVLFDVLKADTQFAALGLADANRELISAVLEESARFCETQLAPLNAVGDREGCTFVAETNDVRTPAGFKQAYDQYVDMGWPSLVSPPEYGGQGLPETVGIAVKEMINASNLAWGNFPLLSHGATNAIEHHGSDWQKQVVLPHLINGSWTGTMCLTEPQCGTDLGLIKTRAVPNADGTYAITGTKIFITAGEHDLAENIIHLVLAKLPDAPEGSKGISLFLVPKFNIDAEGQLVDRNHVKCGSIEHKMGIHGSATCVMNFDDAKGYLVGQANKGLMAMFTMMNSARLGVGLQGLGLSDRATQNALRYARERLQMRAANQPARPDKPADPIIVHPDVRRMLLTNKALVEGGRMLLYSAGLHADSSSYGKDAAAAATDNAVVGYLTPIAKACMTEWSIECTYNAMQCLGGHGYIAEHGLEQLARDARITTLYEGTTGIQALDLLGRKVLQLKGEGMQAFGAHLLQLVTDCMAVPQLASHAQELGKAAQELQELTLHIAQAVQKDGNEVGAAAYDYLMYSGYVVLGYWWLRAAKTVLDGGITADAEFSAAKLETADFYFARLFPRTRTHAAAIRSGAAPLMTMPESHFDA</sequence>
<comment type="caution">
    <text evidence="11">The sequence shown here is derived from an EMBL/GenBank/DDBJ whole genome shotgun (WGS) entry which is preliminary data.</text>
</comment>
<evidence type="ECO:0000256" key="1">
    <source>
        <dbReference type="ARBA" id="ARBA00001974"/>
    </source>
</evidence>
<dbReference type="SUPFAM" id="SSF56645">
    <property type="entry name" value="Acyl-CoA dehydrogenase NM domain-like"/>
    <property type="match status" value="1"/>
</dbReference>
<dbReference type="InterPro" id="IPR025878">
    <property type="entry name" value="Acyl-CoA_dh-like_C_dom"/>
</dbReference>
<dbReference type="Pfam" id="PF12806">
    <property type="entry name" value="Acyl-CoA_dh_C"/>
    <property type="match status" value="1"/>
</dbReference>
<dbReference type="Gene3D" id="2.40.110.10">
    <property type="entry name" value="Butyryl-CoA Dehydrogenase, subunit A, domain 2"/>
    <property type="match status" value="1"/>
</dbReference>
<dbReference type="InterPro" id="IPR036250">
    <property type="entry name" value="AcylCo_DH-like_C"/>
</dbReference>
<comment type="cofactor">
    <cofactor evidence="1 6">
        <name>FAD</name>
        <dbReference type="ChEBI" id="CHEBI:57692"/>
    </cofactor>
</comment>
<evidence type="ECO:0000256" key="6">
    <source>
        <dbReference type="RuleBase" id="RU362125"/>
    </source>
</evidence>
<dbReference type="InterPro" id="IPR009075">
    <property type="entry name" value="AcylCo_DH/oxidase_C"/>
</dbReference>
<evidence type="ECO:0000256" key="4">
    <source>
        <dbReference type="ARBA" id="ARBA00022827"/>
    </source>
</evidence>
<keyword evidence="3 6" id="KW-0285">Flavoprotein</keyword>
<evidence type="ECO:0000313" key="12">
    <source>
        <dbReference type="Proteomes" id="UP001356170"/>
    </source>
</evidence>